<comment type="caution">
    <text evidence="1">The sequence shown here is derived from an EMBL/GenBank/DDBJ whole genome shotgun (WGS) entry which is preliminary data.</text>
</comment>
<evidence type="ECO:0000313" key="2">
    <source>
        <dbReference type="Proteomes" id="UP001234297"/>
    </source>
</evidence>
<protein>
    <submittedName>
        <fullName evidence="1">Uncharacterized protein</fullName>
    </submittedName>
</protein>
<organism evidence="1 2">
    <name type="scientific">Persea americana</name>
    <name type="common">Avocado</name>
    <dbReference type="NCBI Taxonomy" id="3435"/>
    <lineage>
        <taxon>Eukaryota</taxon>
        <taxon>Viridiplantae</taxon>
        <taxon>Streptophyta</taxon>
        <taxon>Embryophyta</taxon>
        <taxon>Tracheophyta</taxon>
        <taxon>Spermatophyta</taxon>
        <taxon>Magnoliopsida</taxon>
        <taxon>Magnoliidae</taxon>
        <taxon>Laurales</taxon>
        <taxon>Lauraceae</taxon>
        <taxon>Persea</taxon>
    </lineage>
</organism>
<gene>
    <name evidence="1" type="ORF">MRB53_013882</name>
</gene>
<keyword evidence="2" id="KW-1185">Reference proteome</keyword>
<sequence length="327" mass="35445">MSNCSGPDIGIDLGMHSFGYGNIWASLGFSGRSGAFPQHRDSAIASRASSESELPKIWDFKRLTRTLQVDPTCRAARPLNRQKHLSYFRVPVAAPPGHWIGAGGSMILESDKATGAARKHYIGMVAMLDVLIHIADEEAASDLDNLVSLPVSSIIGHCLEVDSHMKHVGVELTDASPGYRMLSQMDVLRDLKAHGTELKDIMSCTVRELGAINENVYCVTQHIKAIEAIKCMRIASLRSVPIIEASDVAGEDHKLTQFKTNANTMLQLMAQSKLQGKEFTKKVLTGPSTSCKAATDSSHSSSRMLISFSAETTLSEVIDKAVAGRVH</sequence>
<name>A0ACC2K9F5_PERAE</name>
<accession>A0ACC2K9F5</accession>
<dbReference type="Proteomes" id="UP001234297">
    <property type="component" value="Chromosome 4"/>
</dbReference>
<evidence type="ECO:0000313" key="1">
    <source>
        <dbReference type="EMBL" id="KAJ8617696.1"/>
    </source>
</evidence>
<dbReference type="EMBL" id="CM056812">
    <property type="protein sequence ID" value="KAJ8617696.1"/>
    <property type="molecule type" value="Genomic_DNA"/>
</dbReference>
<reference evidence="1 2" key="1">
    <citation type="journal article" date="2022" name="Hortic Res">
        <title>A haplotype resolved chromosomal level avocado genome allows analysis of novel avocado genes.</title>
        <authorList>
            <person name="Nath O."/>
            <person name="Fletcher S.J."/>
            <person name="Hayward A."/>
            <person name="Shaw L.M."/>
            <person name="Masouleh A.K."/>
            <person name="Furtado A."/>
            <person name="Henry R.J."/>
            <person name="Mitter N."/>
        </authorList>
    </citation>
    <scope>NUCLEOTIDE SEQUENCE [LARGE SCALE GENOMIC DNA]</scope>
    <source>
        <strain evidence="2">cv. Hass</strain>
    </source>
</reference>
<proteinExistence type="predicted"/>